<dbReference type="Proteomes" id="UP001490365">
    <property type="component" value="Unassembled WGS sequence"/>
</dbReference>
<feature type="region of interest" description="Disordered" evidence="2">
    <location>
        <begin position="1"/>
        <end position="38"/>
    </location>
</feature>
<dbReference type="PANTHER" id="PTHR33392:SF6">
    <property type="entry name" value="POLYISOPRENYL-TEICHOIC ACID--PEPTIDOGLYCAN TEICHOIC ACID TRANSFERASE TAGU"/>
    <property type="match status" value="1"/>
</dbReference>
<dbReference type="EMBL" id="JBEOZM010000019">
    <property type="protein sequence ID" value="MER6271983.1"/>
    <property type="molecule type" value="Genomic_DNA"/>
</dbReference>
<keyword evidence="7" id="KW-1185">Reference proteome</keyword>
<feature type="region of interest" description="Disordered" evidence="2">
    <location>
        <begin position="526"/>
        <end position="547"/>
    </location>
</feature>
<dbReference type="InterPro" id="IPR004474">
    <property type="entry name" value="LytR_CpsA_psr"/>
</dbReference>
<dbReference type="Gene3D" id="3.40.630.190">
    <property type="entry name" value="LCP protein"/>
    <property type="match status" value="1"/>
</dbReference>
<evidence type="ECO:0000313" key="7">
    <source>
        <dbReference type="Proteomes" id="UP001490365"/>
    </source>
</evidence>
<comment type="similarity">
    <text evidence="1">Belongs to the LytR/CpsA/Psr (LCP) family.</text>
</comment>
<dbReference type="PANTHER" id="PTHR33392">
    <property type="entry name" value="POLYISOPRENYL-TEICHOIC ACID--PEPTIDOGLYCAN TEICHOIC ACID TRANSFERASE TAGU"/>
    <property type="match status" value="1"/>
</dbReference>
<dbReference type="InterPro" id="IPR027381">
    <property type="entry name" value="LytR/CpsA/Psr_C"/>
</dbReference>
<dbReference type="InterPro" id="IPR050922">
    <property type="entry name" value="LytR/CpsA/Psr_CW_biosynth"/>
</dbReference>
<evidence type="ECO:0000259" key="5">
    <source>
        <dbReference type="Pfam" id="PF13399"/>
    </source>
</evidence>
<evidence type="ECO:0000313" key="6">
    <source>
        <dbReference type="EMBL" id="MER6271983.1"/>
    </source>
</evidence>
<protein>
    <submittedName>
        <fullName evidence="6">LCP family protein</fullName>
    </submittedName>
</protein>
<feature type="transmembrane region" description="Helical" evidence="3">
    <location>
        <begin position="48"/>
        <end position="69"/>
    </location>
</feature>
<dbReference type="NCBIfam" id="TIGR00350">
    <property type="entry name" value="lytR_cpsA_psr"/>
    <property type="match status" value="1"/>
</dbReference>
<proteinExistence type="inferred from homology"/>
<dbReference type="RefSeq" id="WP_351960326.1">
    <property type="nucleotide sequence ID" value="NZ_JBEOZM010000019.1"/>
</dbReference>
<evidence type="ECO:0000259" key="4">
    <source>
        <dbReference type="Pfam" id="PF03816"/>
    </source>
</evidence>
<gene>
    <name evidence="6" type="ORF">ABT211_32580</name>
</gene>
<dbReference type="Gene3D" id="3.30.70.2390">
    <property type="match status" value="1"/>
</dbReference>
<evidence type="ECO:0000256" key="2">
    <source>
        <dbReference type="SAM" id="MobiDB-lite"/>
    </source>
</evidence>
<dbReference type="Pfam" id="PF13399">
    <property type="entry name" value="LytR_C"/>
    <property type="match status" value="1"/>
</dbReference>
<evidence type="ECO:0000256" key="1">
    <source>
        <dbReference type="ARBA" id="ARBA00006068"/>
    </source>
</evidence>
<name>A0ABV1TQR7_9ACTN</name>
<keyword evidence="3" id="KW-0812">Transmembrane</keyword>
<keyword evidence="3" id="KW-1133">Transmembrane helix</keyword>
<feature type="domain" description="LytR/CpsA/Psr regulator C-terminal" evidence="5">
    <location>
        <begin position="394"/>
        <end position="479"/>
    </location>
</feature>
<dbReference type="Pfam" id="PF03816">
    <property type="entry name" value="LytR_cpsA_psr"/>
    <property type="match status" value="1"/>
</dbReference>
<evidence type="ECO:0000256" key="3">
    <source>
        <dbReference type="SAM" id="Phobius"/>
    </source>
</evidence>
<feature type="domain" description="Cell envelope-related transcriptional attenuator" evidence="4">
    <location>
        <begin position="130"/>
        <end position="287"/>
    </location>
</feature>
<feature type="compositionally biased region" description="Basic residues" evidence="2">
    <location>
        <begin position="1"/>
        <end position="13"/>
    </location>
</feature>
<organism evidence="6 7">
    <name type="scientific">Streptomyces sp. 900105755</name>
    <dbReference type="NCBI Taxonomy" id="3154389"/>
    <lineage>
        <taxon>Bacteria</taxon>
        <taxon>Bacillati</taxon>
        <taxon>Actinomycetota</taxon>
        <taxon>Actinomycetes</taxon>
        <taxon>Kitasatosporales</taxon>
        <taxon>Streptomycetaceae</taxon>
        <taxon>Streptomyces</taxon>
    </lineage>
</organism>
<comment type="caution">
    <text evidence="6">The sequence shown here is derived from an EMBL/GenBank/DDBJ whole genome shotgun (WGS) entry which is preliminary data.</text>
</comment>
<accession>A0ABV1TQR7</accession>
<keyword evidence="3" id="KW-0472">Membrane</keyword>
<reference evidence="6 7" key="1">
    <citation type="submission" date="2024-06" db="EMBL/GenBank/DDBJ databases">
        <title>The Natural Products Discovery Center: Release of the First 8490 Sequenced Strains for Exploring Actinobacteria Biosynthetic Diversity.</title>
        <authorList>
            <person name="Kalkreuter E."/>
            <person name="Kautsar S.A."/>
            <person name="Yang D."/>
            <person name="Bader C.D."/>
            <person name="Teijaro C.N."/>
            <person name="Fluegel L."/>
            <person name="Davis C.M."/>
            <person name="Simpson J.R."/>
            <person name="Lauterbach L."/>
            <person name="Steele A.D."/>
            <person name="Gui C."/>
            <person name="Meng S."/>
            <person name="Li G."/>
            <person name="Viehrig K."/>
            <person name="Ye F."/>
            <person name="Su P."/>
            <person name="Kiefer A.F."/>
            <person name="Nichols A."/>
            <person name="Cepeda A.J."/>
            <person name="Yan W."/>
            <person name="Fan B."/>
            <person name="Jiang Y."/>
            <person name="Adhikari A."/>
            <person name="Zheng C.-J."/>
            <person name="Schuster L."/>
            <person name="Cowan T.M."/>
            <person name="Smanski M.J."/>
            <person name="Chevrette M.G."/>
            <person name="De Carvalho L.P.S."/>
            <person name="Shen B."/>
        </authorList>
    </citation>
    <scope>NUCLEOTIDE SEQUENCE [LARGE SCALE GENOMIC DNA]</scope>
    <source>
        <strain evidence="6 7">NPDC001694</strain>
    </source>
</reference>
<sequence>MTQPLRSRRRATHRIGAEKADPAESAGGGRAAMRRAGKKSDRRRALKIVGLLLGFVLVLGVGTAAYAYWKLNGNIKSDDLSANGKDGAGREKVDAFGRSPINILVIGSDARSSAADCKLGGACEEAGGARADVEMIVHISADRSNATVMSIPRDLRTDWSGCHDSGHPSMPAQINAAINSALNGGPGCSVVAVHQLTGIPIDHFMMIDFAGVVAMSNAVGGTPVCVSKDVYDPYSHLKLKQGSHILKGDAALEFVRTRHGFGDASDSRGRTDAQHIFLNALLNQMKSKGTLSSPEKVWGIANAATKALTVDNSLDSPNKLIDLALDLNKVPAGRITWATMQTQDIDLPGGGSKTVIAPGAKEMFKTIADDQSLTASAGKKGSPSATAGPVSAASVAVHVENGTGVYHRGAAIAQVLIDQGFSKETDSGNGTPSTATTSLTYPAGQKAQAQAVAEALGLPSKVVEQGTGSQIVLLIGADWTTGDTFPGGKPTPAHVDTQVALKGSNQRTGDSKECAQVSTYGDVIGLDADGMPTSSDHAHSSTSPTEAYALAKNVKDSAP</sequence>
<feature type="compositionally biased region" description="Polar residues" evidence="2">
    <location>
        <begin position="532"/>
        <end position="545"/>
    </location>
</feature>